<evidence type="ECO:0000313" key="4">
    <source>
        <dbReference type="EMBL" id="RCG13957.1"/>
    </source>
</evidence>
<protein>
    <submittedName>
        <fullName evidence="4">Dihydrofolate reductase</fullName>
    </submittedName>
</protein>
<dbReference type="AlphaFoldDB" id="A0A367E9C5"/>
<dbReference type="Gene3D" id="3.40.50.720">
    <property type="entry name" value="NAD(P)-binding Rossmann-like Domain"/>
    <property type="match status" value="2"/>
</dbReference>
<evidence type="ECO:0000256" key="2">
    <source>
        <dbReference type="ARBA" id="ARBA00023027"/>
    </source>
</evidence>
<reference evidence="4 5" key="1">
    <citation type="submission" date="2018-06" db="EMBL/GenBank/DDBJ databases">
        <title>Streptomyces reniochalinae sp. nov. and Streptomyces diacarnus sp. nov. from marine sponges.</title>
        <authorList>
            <person name="Li L."/>
        </authorList>
    </citation>
    <scope>NUCLEOTIDE SEQUENCE [LARGE SCALE GENOMIC DNA]</scope>
    <source>
        <strain evidence="4 5">LHW51701</strain>
    </source>
</reference>
<evidence type="ECO:0000259" key="3">
    <source>
        <dbReference type="Pfam" id="PF02826"/>
    </source>
</evidence>
<dbReference type="GO" id="GO:0016491">
    <property type="term" value="F:oxidoreductase activity"/>
    <property type="evidence" value="ECO:0007669"/>
    <property type="project" value="UniProtKB-KW"/>
</dbReference>
<feature type="domain" description="D-isomer specific 2-hydroxyacid dehydrogenase NAD-binding" evidence="3">
    <location>
        <begin position="123"/>
        <end position="292"/>
    </location>
</feature>
<dbReference type="GO" id="GO:0051287">
    <property type="term" value="F:NAD binding"/>
    <property type="evidence" value="ECO:0007669"/>
    <property type="project" value="InterPro"/>
</dbReference>
<dbReference type="Pfam" id="PF02826">
    <property type="entry name" value="2-Hacid_dh_C"/>
    <property type="match status" value="1"/>
</dbReference>
<dbReference type="SUPFAM" id="SSF51735">
    <property type="entry name" value="NAD(P)-binding Rossmann-fold domains"/>
    <property type="match status" value="1"/>
</dbReference>
<evidence type="ECO:0000256" key="1">
    <source>
        <dbReference type="ARBA" id="ARBA00023002"/>
    </source>
</evidence>
<dbReference type="CDD" id="cd12166">
    <property type="entry name" value="2-Hacid_dh_7"/>
    <property type="match status" value="1"/>
</dbReference>
<dbReference type="PANTHER" id="PTHR43333">
    <property type="entry name" value="2-HACID_DH_C DOMAIN-CONTAINING PROTEIN"/>
    <property type="match status" value="1"/>
</dbReference>
<evidence type="ECO:0000313" key="5">
    <source>
        <dbReference type="Proteomes" id="UP000252914"/>
    </source>
</evidence>
<dbReference type="InterPro" id="IPR006140">
    <property type="entry name" value="D-isomer_DH_NAD-bd"/>
</dbReference>
<keyword evidence="1" id="KW-0560">Oxidoreductase</keyword>
<sequence>MSPTDAPADAAADAHDTGVADVLVPYSGLAERHGPWPAGVTVHVWDGVTPGSLPPREVLDTVGFWVLPYAVPDADRLLARLPHLRAVQSLSAGVEKLQPLLPPGVALHNGRGLHDASTAEHALGLILAAQRELPRWAADQLAGRWEPHFTRSLADSRVALVGYGSIGRALEARLVACEAEVVRVASRARPDEQVHAVDELRDLLPRVDVLVLVLPETPATRGLLSTEELAALPDGALVVNVGRGRTLDTDALLAETRAGRLRAALDVTDPEPLPAEHPLRQMPGVLVTPHVAGGSASFRPRAERLIVEQIRRWGAGVELLNPIPQPRAETGKEAGQDPGA</sequence>
<dbReference type="Proteomes" id="UP000252914">
    <property type="component" value="Unassembled WGS sequence"/>
</dbReference>
<dbReference type="PANTHER" id="PTHR43333:SF1">
    <property type="entry name" value="D-ISOMER SPECIFIC 2-HYDROXYACID DEHYDROGENASE NAD-BINDING DOMAIN-CONTAINING PROTEIN"/>
    <property type="match status" value="1"/>
</dbReference>
<keyword evidence="5" id="KW-1185">Reference proteome</keyword>
<dbReference type="SUPFAM" id="SSF52283">
    <property type="entry name" value="Formate/glycerate dehydrogenase catalytic domain-like"/>
    <property type="match status" value="1"/>
</dbReference>
<comment type="caution">
    <text evidence="4">The sequence shown here is derived from an EMBL/GenBank/DDBJ whole genome shotgun (WGS) entry which is preliminary data.</text>
</comment>
<proteinExistence type="predicted"/>
<dbReference type="EMBL" id="QOIN01000073">
    <property type="protein sequence ID" value="RCG13957.1"/>
    <property type="molecule type" value="Genomic_DNA"/>
</dbReference>
<keyword evidence="2" id="KW-0520">NAD</keyword>
<gene>
    <name evidence="4" type="ORF">DTL70_32765</name>
</gene>
<dbReference type="InterPro" id="IPR036291">
    <property type="entry name" value="NAD(P)-bd_dom_sf"/>
</dbReference>
<accession>A0A367E9C5</accession>
<name>A0A367E9C5_9ACTN</name>
<dbReference type="RefSeq" id="WP_114025656.1">
    <property type="nucleotide sequence ID" value="NZ_JBEYTF010000009.1"/>
</dbReference>
<organism evidence="4 5">
    <name type="scientific">Streptomyces diacarni</name>
    <dbReference type="NCBI Taxonomy" id="2800381"/>
    <lineage>
        <taxon>Bacteria</taxon>
        <taxon>Bacillati</taxon>
        <taxon>Actinomycetota</taxon>
        <taxon>Actinomycetes</taxon>
        <taxon>Kitasatosporales</taxon>
        <taxon>Streptomycetaceae</taxon>
        <taxon>Streptomyces</taxon>
    </lineage>
</organism>